<dbReference type="InterPro" id="IPR001245">
    <property type="entry name" value="Ser-Thr/Tyr_kinase_cat_dom"/>
</dbReference>
<feature type="region of interest" description="Disordered" evidence="1">
    <location>
        <begin position="485"/>
        <end position="522"/>
    </location>
</feature>
<name>A0A8J9ZDQ8_BRALA</name>
<evidence type="ECO:0000259" key="2">
    <source>
        <dbReference type="Pfam" id="PF07714"/>
    </source>
</evidence>
<dbReference type="InterPro" id="IPR008266">
    <property type="entry name" value="Tyr_kinase_AS"/>
</dbReference>
<accession>A0A8J9ZDQ8</accession>
<feature type="compositionally biased region" description="Basic and acidic residues" evidence="1">
    <location>
        <begin position="34"/>
        <end position="53"/>
    </location>
</feature>
<dbReference type="Proteomes" id="UP000838412">
    <property type="component" value="Chromosome 2"/>
</dbReference>
<feature type="region of interest" description="Disordered" evidence="1">
    <location>
        <begin position="553"/>
        <end position="593"/>
    </location>
</feature>
<feature type="region of interest" description="Disordered" evidence="1">
    <location>
        <begin position="1"/>
        <end position="138"/>
    </location>
</feature>
<feature type="compositionally biased region" description="Polar residues" evidence="1">
    <location>
        <begin position="583"/>
        <end position="593"/>
    </location>
</feature>
<dbReference type="Pfam" id="PF07714">
    <property type="entry name" value="PK_Tyr_Ser-Thr"/>
    <property type="match status" value="1"/>
</dbReference>
<dbReference type="OrthoDB" id="1668230at2759"/>
<evidence type="ECO:0000256" key="1">
    <source>
        <dbReference type="SAM" id="MobiDB-lite"/>
    </source>
</evidence>
<feature type="compositionally biased region" description="Polar residues" evidence="1">
    <location>
        <begin position="113"/>
        <end position="124"/>
    </location>
</feature>
<feature type="compositionally biased region" description="Acidic residues" evidence="1">
    <location>
        <begin position="283"/>
        <end position="316"/>
    </location>
</feature>
<protein>
    <submittedName>
        <fullName evidence="3">Hypp992 protein</fullName>
    </submittedName>
</protein>
<feature type="compositionally biased region" description="Polar residues" evidence="1">
    <location>
        <begin position="1"/>
        <end position="20"/>
    </location>
</feature>
<gene>
    <name evidence="3" type="primary">Hypp992</name>
    <name evidence="3" type="ORF">BLAG_LOCUS12725</name>
</gene>
<feature type="domain" description="Serine-threonine/tyrosine-protein kinase catalytic" evidence="2">
    <location>
        <begin position="217"/>
        <end position="359"/>
    </location>
</feature>
<dbReference type="PROSITE" id="PS00109">
    <property type="entry name" value="PROTEIN_KINASE_TYR"/>
    <property type="match status" value="1"/>
</dbReference>
<organism evidence="3 4">
    <name type="scientific">Branchiostoma lanceolatum</name>
    <name type="common">Common lancelet</name>
    <name type="synonym">Amphioxus lanceolatum</name>
    <dbReference type="NCBI Taxonomy" id="7740"/>
    <lineage>
        <taxon>Eukaryota</taxon>
        <taxon>Metazoa</taxon>
        <taxon>Chordata</taxon>
        <taxon>Cephalochordata</taxon>
        <taxon>Leptocardii</taxon>
        <taxon>Amphioxiformes</taxon>
        <taxon>Branchiostomatidae</taxon>
        <taxon>Branchiostoma</taxon>
    </lineage>
</organism>
<proteinExistence type="predicted"/>
<sequence>MASENGDQSPTKDPNDTSPISEADSGRGPSGGEDQPHLDEEEPRVGIEEESSHHGPQTAIVEESQNRQLQEDDIYTEGDGKPTATGNEQQSCDEGGTLATLPSKDATPGNEASIPQATEASSVPQEVRPLSYSQGQDVPEDVLEEVKKRGDGKSDAVKAFWSAVSNHLKEFEEVQDCNLLPLQNGVLMPRSEITTGNITRSTVKIEQVPLEKFGEEDASAFLQLNDCPQVCKPFGLVLDEDKVCVYFLMERLTGRTLKDILKDPNEQGPSEQDPNEQGPSEQDPNEQDPNEQDPNEQDPNEQDPNEQDPNEQDPNEQEERIPIDIPLAVIITIDLLKGVQYIHSKRLWHSDVAARNVIVFLEDNWIGPRAVLIDTTGARQPTRNIDHAWDNAKIFRLLNDMLNNVFYCKEPWKASAEDKGRYNERSLGRLEKLIKVQSDGSSPEAFTVEKVLQWLQEISEVLEVKAEIEDLKKDIEARDRELADTKEKLKDQEKQISELQSKKESFVKSEREHTEDFKRVNKKRMELKSKVRKLQDEIRKRQDREKELVIQLELEKQEKQGPSEQGEAIKEEDSEEIVLPNPDEQSSQLSYTS</sequence>
<keyword evidence="4" id="KW-1185">Reference proteome</keyword>
<feature type="compositionally biased region" description="Polar residues" evidence="1">
    <location>
        <begin position="267"/>
        <end position="282"/>
    </location>
</feature>
<dbReference type="Gene3D" id="1.10.510.10">
    <property type="entry name" value="Transferase(Phosphotransferase) domain 1"/>
    <property type="match status" value="1"/>
</dbReference>
<feature type="region of interest" description="Disordered" evidence="1">
    <location>
        <begin position="260"/>
        <end position="321"/>
    </location>
</feature>
<dbReference type="AlphaFoldDB" id="A0A8J9ZDQ8"/>
<reference evidence="3" key="1">
    <citation type="submission" date="2022-01" db="EMBL/GenBank/DDBJ databases">
        <authorList>
            <person name="Braso-Vives M."/>
        </authorList>
    </citation>
    <scope>NUCLEOTIDE SEQUENCE</scope>
</reference>
<dbReference type="SUPFAM" id="SSF56112">
    <property type="entry name" value="Protein kinase-like (PK-like)"/>
    <property type="match status" value="1"/>
</dbReference>
<dbReference type="GO" id="GO:0004672">
    <property type="term" value="F:protein kinase activity"/>
    <property type="evidence" value="ECO:0007669"/>
    <property type="project" value="InterPro"/>
</dbReference>
<feature type="compositionally biased region" description="Basic and acidic residues" evidence="1">
    <location>
        <begin position="553"/>
        <end position="571"/>
    </location>
</feature>
<dbReference type="InterPro" id="IPR011009">
    <property type="entry name" value="Kinase-like_dom_sf"/>
</dbReference>
<dbReference type="EMBL" id="OV696687">
    <property type="protein sequence ID" value="CAH1252718.1"/>
    <property type="molecule type" value="Genomic_DNA"/>
</dbReference>
<evidence type="ECO:0000313" key="4">
    <source>
        <dbReference type="Proteomes" id="UP000838412"/>
    </source>
</evidence>
<evidence type="ECO:0000313" key="3">
    <source>
        <dbReference type="EMBL" id="CAH1252718.1"/>
    </source>
</evidence>